<dbReference type="GO" id="GO:0005737">
    <property type="term" value="C:cytoplasm"/>
    <property type="evidence" value="ECO:0007669"/>
    <property type="project" value="UniProtKB-SubCell"/>
</dbReference>
<dbReference type="EMBL" id="JAFREP010000019">
    <property type="protein sequence ID" value="MBO1320766.1"/>
    <property type="molecule type" value="Genomic_DNA"/>
</dbReference>
<dbReference type="GO" id="GO:0046872">
    <property type="term" value="F:metal ion binding"/>
    <property type="evidence" value="ECO:0007669"/>
    <property type="project" value="UniProtKB-KW"/>
</dbReference>
<comment type="similarity">
    <text evidence="2">Belongs to the Ro 60 kDa family.</text>
</comment>
<evidence type="ECO:0000256" key="3">
    <source>
        <dbReference type="ARBA" id="ARBA00022490"/>
    </source>
</evidence>
<comment type="caution">
    <text evidence="8">The sequence shown here is derived from an EMBL/GenBank/DDBJ whole genome shotgun (WGS) entry which is preliminary data.</text>
</comment>
<comment type="subcellular location">
    <subcellularLocation>
        <location evidence="1">Cytoplasm</location>
    </subcellularLocation>
</comment>
<dbReference type="InterPro" id="IPR056800">
    <property type="entry name" value="vWA_Ro60"/>
</dbReference>
<evidence type="ECO:0000313" key="9">
    <source>
        <dbReference type="Proteomes" id="UP000664417"/>
    </source>
</evidence>
<dbReference type="PANTHER" id="PTHR14202:SF0">
    <property type="entry name" value="RNA-BINDING PROTEIN RO60"/>
    <property type="match status" value="1"/>
</dbReference>
<sequence length="520" mass="57658">MANTDLFETRPGVPATDTVNEAGGRAYRMNAEHALAQLAATGCFQNTFYTSAQDQLKTVLALTEQVAPHFIAQTAVFAREKGFMKDMPALLCAVLATRDPDLLVSTFARVIDNGRMVRNFVQMIRSGVTGRRSLGSRPKRLVRTWLAERDGEALVRDSVGNQPSLGDIIKMVHPVPTSPAREALYGYLIGREVDQSLLPESLQDFERYKQHRAGVVPKVPFQMLTALDLDRDAWTEIARNASWTMTRMNLNTFHRHGVFEVKGMPELIAKRLANADLIRTSRVFPYQLLAAYLNVEPGIPRVIADALEHAMEISIDNVPRFEGRVAVLPDISGSMGSPVTGYRHGATTKVKCVHVAALVAAAVLRRNPDAVVLPFDTRVVTLKLRGRDSVLTNARKLAISGGGTDCSAPLRYMLHKDIRVDTAIFVSDNESWFNGSHRHSYYQTTATAAMEAWNRYRTRNRGARLVCLDIQPNTTVQATGSADILNLGGFSDQSFTMIDGFVRGKGAQDYWVRQIKKIEV</sequence>
<evidence type="ECO:0000256" key="5">
    <source>
        <dbReference type="ARBA" id="ARBA00022884"/>
    </source>
</evidence>
<evidence type="ECO:0000256" key="2">
    <source>
        <dbReference type="ARBA" id="ARBA00007814"/>
    </source>
</evidence>
<keyword evidence="5" id="KW-0694">RNA-binding</keyword>
<dbReference type="SUPFAM" id="SSF140864">
    <property type="entry name" value="TROVE domain-like"/>
    <property type="match status" value="1"/>
</dbReference>
<protein>
    <submittedName>
        <fullName evidence="8">TROVE domain-containing protein</fullName>
    </submittedName>
</protein>
<evidence type="ECO:0000259" key="7">
    <source>
        <dbReference type="PROSITE" id="PS50988"/>
    </source>
</evidence>
<evidence type="ECO:0000313" key="8">
    <source>
        <dbReference type="EMBL" id="MBO1320766.1"/>
    </source>
</evidence>
<keyword evidence="4" id="KW-0479">Metal-binding</keyword>
<evidence type="ECO:0000256" key="1">
    <source>
        <dbReference type="ARBA" id="ARBA00004496"/>
    </source>
</evidence>
<reference evidence="8" key="1">
    <citation type="submission" date="2021-03" db="EMBL/GenBank/DDBJ databases">
        <authorList>
            <person name="Wang G."/>
        </authorList>
    </citation>
    <scope>NUCLEOTIDE SEQUENCE</scope>
    <source>
        <strain evidence="8">KCTC 12899</strain>
    </source>
</reference>
<dbReference type="GO" id="GO:1990904">
    <property type="term" value="C:ribonucleoprotein complex"/>
    <property type="evidence" value="ECO:0007669"/>
    <property type="project" value="UniProtKB-KW"/>
</dbReference>
<dbReference type="RefSeq" id="WP_207860718.1">
    <property type="nucleotide sequence ID" value="NZ_JAFREP010000019.1"/>
</dbReference>
<name>A0A8J7U6V4_9BACT</name>
<dbReference type="GO" id="GO:0003723">
    <property type="term" value="F:RNA binding"/>
    <property type="evidence" value="ECO:0007669"/>
    <property type="project" value="UniProtKB-KW"/>
</dbReference>
<gene>
    <name evidence="8" type="ORF">J3U88_19965</name>
</gene>
<dbReference type="InterPro" id="IPR040322">
    <property type="entry name" value="TROVE2"/>
</dbReference>
<organism evidence="8 9">
    <name type="scientific">Acanthopleuribacter pedis</name>
    <dbReference type="NCBI Taxonomy" id="442870"/>
    <lineage>
        <taxon>Bacteria</taxon>
        <taxon>Pseudomonadati</taxon>
        <taxon>Acidobacteriota</taxon>
        <taxon>Holophagae</taxon>
        <taxon>Acanthopleuribacterales</taxon>
        <taxon>Acanthopleuribacteraceae</taxon>
        <taxon>Acanthopleuribacter</taxon>
    </lineage>
</organism>
<dbReference type="InterPro" id="IPR008858">
    <property type="entry name" value="TROVE_dom"/>
</dbReference>
<dbReference type="PROSITE" id="PS50988">
    <property type="entry name" value="TROVE"/>
    <property type="match status" value="1"/>
</dbReference>
<dbReference type="AlphaFoldDB" id="A0A8J7U6V4"/>
<dbReference type="PANTHER" id="PTHR14202">
    <property type="entry name" value="60 KDA RIBONUCLEOPROTEIN SSA/RO"/>
    <property type="match status" value="1"/>
</dbReference>
<dbReference type="Gene3D" id="3.40.50.410">
    <property type="entry name" value="von Willebrand factor, type A domain"/>
    <property type="match status" value="1"/>
</dbReference>
<dbReference type="Proteomes" id="UP000664417">
    <property type="component" value="Unassembled WGS sequence"/>
</dbReference>
<keyword evidence="9" id="KW-1185">Reference proteome</keyword>
<evidence type="ECO:0000256" key="4">
    <source>
        <dbReference type="ARBA" id="ARBA00022723"/>
    </source>
</evidence>
<keyword evidence="3" id="KW-0963">Cytoplasm</keyword>
<dbReference type="InterPro" id="IPR036465">
    <property type="entry name" value="vWFA_dom_sf"/>
</dbReference>
<keyword evidence="6" id="KW-0687">Ribonucleoprotein</keyword>
<feature type="domain" description="TROVE" evidence="7">
    <location>
        <begin position="18"/>
        <end position="323"/>
    </location>
</feature>
<dbReference type="Pfam" id="PF25045">
    <property type="entry name" value="vWA_Ro60"/>
    <property type="match status" value="1"/>
</dbReference>
<dbReference type="SUPFAM" id="SSF53300">
    <property type="entry name" value="vWA-like"/>
    <property type="match status" value="1"/>
</dbReference>
<proteinExistence type="inferred from homology"/>
<dbReference type="InterPro" id="IPR037214">
    <property type="entry name" value="TROVE_dom_sf"/>
</dbReference>
<accession>A0A8J7U6V4</accession>
<evidence type="ECO:0000256" key="6">
    <source>
        <dbReference type="ARBA" id="ARBA00023274"/>
    </source>
</evidence>